<dbReference type="EMBL" id="LRQV01000019">
    <property type="protein sequence ID" value="KXK62431.1"/>
    <property type="molecule type" value="Genomic_DNA"/>
</dbReference>
<sequence length="227" mass="25064">MIPRPTLADLRHCAAQFNAFRSVDTSWLRFRRVTEPAPDLGRADHRSALLTWLNSWGCRIRYPRPGEPDAYDSNVTRWWHRQSTLLPSSSISELTAAEIDALGTAYAELAALPVAAGPRGRTLGPTAATKALYALRPTAVMPWDAAIAARMYGNRDADAFVRHLTTGREWARELLREAGTGEADLPTRIGRPAVSLAKVLDEYLYLRVRAEDSELGGDLRRTVGALA</sequence>
<gene>
    <name evidence="1" type="ORF">AWW66_08275</name>
</gene>
<evidence type="ECO:0000313" key="2">
    <source>
        <dbReference type="Proteomes" id="UP000070620"/>
    </source>
</evidence>
<dbReference type="Proteomes" id="UP000070620">
    <property type="component" value="Unassembled WGS sequence"/>
</dbReference>
<dbReference type="OrthoDB" id="6167040at2"/>
<comment type="caution">
    <text evidence="1">The sequence shown here is derived from an EMBL/GenBank/DDBJ whole genome shotgun (WGS) entry which is preliminary data.</text>
</comment>
<proteinExistence type="predicted"/>
<organism evidence="1 2">
    <name type="scientific">Micromonospora rosaria</name>
    <dbReference type="NCBI Taxonomy" id="47874"/>
    <lineage>
        <taxon>Bacteria</taxon>
        <taxon>Bacillati</taxon>
        <taxon>Actinomycetota</taxon>
        <taxon>Actinomycetes</taxon>
        <taxon>Micromonosporales</taxon>
        <taxon>Micromonosporaceae</taxon>
        <taxon>Micromonospora</taxon>
    </lineage>
</organism>
<evidence type="ECO:0000313" key="1">
    <source>
        <dbReference type="EMBL" id="KXK62431.1"/>
    </source>
</evidence>
<accession>A0A136PV68</accession>
<dbReference type="RefSeq" id="WP_067362159.1">
    <property type="nucleotide sequence ID" value="NZ_JBIUBN010000032.1"/>
</dbReference>
<dbReference type="AlphaFoldDB" id="A0A136PV68"/>
<protein>
    <submittedName>
        <fullName evidence="1">Uncharacterized protein</fullName>
    </submittedName>
</protein>
<reference evidence="1 2" key="1">
    <citation type="submission" date="2016-01" db="EMBL/GenBank/DDBJ databases">
        <title>Whole genome sequence and analysis of Micromonospora rosaria DSM 803, which can produce antibacterial substance rosamicin.</title>
        <authorList>
            <person name="Yang H."/>
            <person name="He X."/>
            <person name="Zhu D."/>
        </authorList>
    </citation>
    <scope>NUCLEOTIDE SEQUENCE [LARGE SCALE GENOMIC DNA]</scope>
    <source>
        <strain evidence="1 2">DSM 803</strain>
    </source>
</reference>
<name>A0A136PV68_9ACTN</name>
<keyword evidence="2" id="KW-1185">Reference proteome</keyword>